<dbReference type="InterPro" id="IPR024109">
    <property type="entry name" value="Trp-tRNA-ligase_bac-type"/>
</dbReference>
<accession>A0A934JXZ4</accession>
<keyword evidence="8" id="KW-0963">Cytoplasm</keyword>
<keyword evidence="11" id="KW-1185">Reference proteome</keyword>
<comment type="caution">
    <text evidence="10">The sequence shown here is derived from an EMBL/GenBank/DDBJ whole genome shotgun (WGS) entry which is preliminary data.</text>
</comment>
<dbReference type="PRINTS" id="PR01039">
    <property type="entry name" value="TRNASYNTHTRP"/>
</dbReference>
<dbReference type="EMBL" id="JAEKNR010000083">
    <property type="protein sequence ID" value="MBJ7597911.1"/>
    <property type="molecule type" value="Genomic_DNA"/>
</dbReference>
<keyword evidence="5 8" id="KW-0648">Protein biosynthesis</keyword>
<sequence length="342" mass="37531">MRIFSGIQPTGAKHFGNYSGGFRQYAATQEQGDAFFCVVDLHSITVEHDPHELREATLDLAAMLFATGVDPERSTVFVQSHVTAHAEAAWLLAAVTGFGELRRMTQFKDKSEAHEFVSAGLFTYPVLMAGDILLYQTDLVPIGDDQRQHLELTRDVAARFNARFGPTFKLPQGQYPKAGARIMDLQEPEKKMSTSTSSEMGKVLLVDPPDVIRKKVMSAVTDTGREVRRAQDKPGISNLVDIMAVATGEEPQQVEERYDGAGYGRFKSDVAEAVIGLLTPIRERYQHLRAESGELERLLAEGAGRARQTAEPTLAAMYDRMGFVRPSTRAAGAGLATGSRPL</sequence>
<evidence type="ECO:0000256" key="2">
    <source>
        <dbReference type="ARBA" id="ARBA00022598"/>
    </source>
</evidence>
<dbReference type="SUPFAM" id="SSF52374">
    <property type="entry name" value="Nucleotidylyl transferase"/>
    <property type="match status" value="1"/>
</dbReference>
<dbReference type="RefSeq" id="WP_338200522.1">
    <property type="nucleotide sequence ID" value="NZ_JAEKNR010000083.1"/>
</dbReference>
<comment type="similarity">
    <text evidence="1 8 9">Belongs to the class-I aminoacyl-tRNA synthetase family.</text>
</comment>
<organism evidence="10 11">
    <name type="scientific">Candidatus Nephthysia bennettiae</name>
    <dbReference type="NCBI Taxonomy" id="3127016"/>
    <lineage>
        <taxon>Bacteria</taxon>
        <taxon>Bacillati</taxon>
        <taxon>Candidatus Dormiibacterota</taxon>
        <taxon>Candidatus Dormibacteria</taxon>
        <taxon>Candidatus Dormibacterales</taxon>
        <taxon>Candidatus Dormibacteraceae</taxon>
        <taxon>Candidatus Nephthysia</taxon>
    </lineage>
</organism>
<dbReference type="CDD" id="cd00806">
    <property type="entry name" value="TrpRS_core"/>
    <property type="match status" value="1"/>
</dbReference>
<feature type="binding site" evidence="8">
    <location>
        <position position="131"/>
    </location>
    <ligand>
        <name>L-tryptophan</name>
        <dbReference type="ChEBI" id="CHEBI:57912"/>
    </ligand>
</feature>
<evidence type="ECO:0000256" key="7">
    <source>
        <dbReference type="ARBA" id="ARBA00049929"/>
    </source>
</evidence>
<dbReference type="Pfam" id="PF00579">
    <property type="entry name" value="tRNA-synt_1b"/>
    <property type="match status" value="1"/>
</dbReference>
<dbReference type="InterPro" id="IPR050203">
    <property type="entry name" value="Trp-tRNA_synthetase"/>
</dbReference>
<evidence type="ECO:0000256" key="1">
    <source>
        <dbReference type="ARBA" id="ARBA00005594"/>
    </source>
</evidence>
<feature type="binding site" evidence="8">
    <location>
        <begin position="16"/>
        <end position="17"/>
    </location>
    <ligand>
        <name>ATP</name>
        <dbReference type="ChEBI" id="CHEBI:30616"/>
    </ligand>
</feature>
<dbReference type="InterPro" id="IPR002306">
    <property type="entry name" value="Trp-tRNA-ligase"/>
</dbReference>
<dbReference type="GO" id="GO:0006436">
    <property type="term" value="P:tryptophanyl-tRNA aminoacylation"/>
    <property type="evidence" value="ECO:0007669"/>
    <property type="project" value="UniProtKB-UniRule"/>
</dbReference>
<evidence type="ECO:0000256" key="8">
    <source>
        <dbReference type="HAMAP-Rule" id="MF_00140"/>
    </source>
</evidence>
<dbReference type="InterPro" id="IPR002305">
    <property type="entry name" value="aa-tRNA-synth_Ic"/>
</dbReference>
<comment type="caution">
    <text evidence="8">Lacks conserved residue(s) required for the propagation of feature annotation.</text>
</comment>
<name>A0A934JXZ4_9BACT</name>
<keyword evidence="3 8" id="KW-0547">Nucleotide-binding</keyword>
<comment type="function">
    <text evidence="8">Catalyzes the attachment of tryptophan to tRNA(Trp).</text>
</comment>
<feature type="binding site" evidence="8">
    <location>
        <position position="182"/>
    </location>
    <ligand>
        <name>ATP</name>
        <dbReference type="ChEBI" id="CHEBI:30616"/>
    </ligand>
</feature>
<evidence type="ECO:0000256" key="5">
    <source>
        <dbReference type="ARBA" id="ARBA00022917"/>
    </source>
</evidence>
<dbReference type="GO" id="GO:0005829">
    <property type="term" value="C:cytosol"/>
    <property type="evidence" value="ECO:0007669"/>
    <property type="project" value="TreeGrafter"/>
</dbReference>
<dbReference type="GO" id="GO:0004830">
    <property type="term" value="F:tryptophan-tRNA ligase activity"/>
    <property type="evidence" value="ECO:0007669"/>
    <property type="project" value="UniProtKB-UniRule"/>
</dbReference>
<feature type="binding site" evidence="8">
    <location>
        <begin position="8"/>
        <end position="10"/>
    </location>
    <ligand>
        <name>ATP</name>
        <dbReference type="ChEBI" id="CHEBI:30616"/>
    </ligand>
</feature>
<proteinExistence type="inferred from homology"/>
<dbReference type="EC" id="6.1.1.2" evidence="8"/>
<feature type="binding site" evidence="8">
    <location>
        <begin position="143"/>
        <end position="145"/>
    </location>
    <ligand>
        <name>ATP</name>
        <dbReference type="ChEBI" id="CHEBI:30616"/>
    </ligand>
</feature>
<dbReference type="GO" id="GO:0005524">
    <property type="term" value="F:ATP binding"/>
    <property type="evidence" value="ECO:0007669"/>
    <property type="project" value="UniProtKB-UniRule"/>
</dbReference>
<evidence type="ECO:0000313" key="11">
    <source>
        <dbReference type="Proteomes" id="UP000612893"/>
    </source>
</evidence>
<dbReference type="Gene3D" id="1.10.240.10">
    <property type="entry name" value="Tyrosyl-Transfer RNA Synthetase"/>
    <property type="match status" value="1"/>
</dbReference>
<keyword evidence="6 8" id="KW-0030">Aminoacyl-tRNA synthetase</keyword>
<dbReference type="Gene3D" id="3.40.50.620">
    <property type="entry name" value="HUPs"/>
    <property type="match status" value="1"/>
</dbReference>
<dbReference type="Proteomes" id="UP000612893">
    <property type="component" value="Unassembled WGS sequence"/>
</dbReference>
<dbReference type="AlphaFoldDB" id="A0A934JXZ4"/>
<evidence type="ECO:0000256" key="4">
    <source>
        <dbReference type="ARBA" id="ARBA00022840"/>
    </source>
</evidence>
<dbReference type="HAMAP" id="MF_00140_B">
    <property type="entry name" value="Trp_tRNA_synth_B"/>
    <property type="match status" value="1"/>
</dbReference>
<dbReference type="NCBIfam" id="TIGR00233">
    <property type="entry name" value="trpS"/>
    <property type="match status" value="1"/>
</dbReference>
<reference evidence="10" key="1">
    <citation type="submission" date="2020-10" db="EMBL/GenBank/DDBJ databases">
        <title>Ca. Dormibacterota MAGs.</title>
        <authorList>
            <person name="Montgomery K."/>
        </authorList>
    </citation>
    <scope>NUCLEOTIDE SEQUENCE [LARGE SCALE GENOMIC DNA]</scope>
    <source>
        <strain evidence="10">SC8812_S17_10</strain>
    </source>
</reference>
<keyword evidence="4 8" id="KW-0067">ATP-binding</keyword>
<dbReference type="PANTHER" id="PTHR43766">
    <property type="entry name" value="TRYPTOPHAN--TRNA LIGASE, MITOCHONDRIAL"/>
    <property type="match status" value="1"/>
</dbReference>
<dbReference type="InterPro" id="IPR014729">
    <property type="entry name" value="Rossmann-like_a/b/a_fold"/>
</dbReference>
<comment type="subcellular location">
    <subcellularLocation>
        <location evidence="8">Cytoplasm</location>
    </subcellularLocation>
</comment>
<evidence type="ECO:0000313" key="10">
    <source>
        <dbReference type="EMBL" id="MBJ7597911.1"/>
    </source>
</evidence>
<dbReference type="PANTHER" id="PTHR43766:SF1">
    <property type="entry name" value="TRYPTOPHAN--TRNA LIGASE, MITOCHONDRIAL"/>
    <property type="match status" value="1"/>
</dbReference>
<gene>
    <name evidence="8 10" type="primary">trpS</name>
    <name evidence="10" type="ORF">JF922_07465</name>
</gene>
<evidence type="ECO:0000256" key="9">
    <source>
        <dbReference type="RuleBase" id="RU363036"/>
    </source>
</evidence>
<comment type="catalytic activity">
    <reaction evidence="7 8">
        <text>tRNA(Trp) + L-tryptophan + ATP = L-tryptophyl-tRNA(Trp) + AMP + diphosphate + H(+)</text>
        <dbReference type="Rhea" id="RHEA:24080"/>
        <dbReference type="Rhea" id="RHEA-COMP:9671"/>
        <dbReference type="Rhea" id="RHEA-COMP:9705"/>
        <dbReference type="ChEBI" id="CHEBI:15378"/>
        <dbReference type="ChEBI" id="CHEBI:30616"/>
        <dbReference type="ChEBI" id="CHEBI:33019"/>
        <dbReference type="ChEBI" id="CHEBI:57912"/>
        <dbReference type="ChEBI" id="CHEBI:78442"/>
        <dbReference type="ChEBI" id="CHEBI:78535"/>
        <dbReference type="ChEBI" id="CHEBI:456215"/>
        <dbReference type="EC" id="6.1.1.2"/>
    </reaction>
</comment>
<evidence type="ECO:0000256" key="6">
    <source>
        <dbReference type="ARBA" id="ARBA00023146"/>
    </source>
</evidence>
<protein>
    <recommendedName>
        <fullName evidence="8">Tryptophan--tRNA ligase</fullName>
        <ecNumber evidence="8">6.1.1.2</ecNumber>
    </recommendedName>
    <alternativeName>
        <fullName evidence="8">Tryptophanyl-tRNA synthetase</fullName>
        <shortName evidence="8">TrpRS</shortName>
    </alternativeName>
</protein>
<evidence type="ECO:0000256" key="3">
    <source>
        <dbReference type="ARBA" id="ARBA00022741"/>
    </source>
</evidence>
<keyword evidence="2 8" id="KW-0436">Ligase</keyword>
<comment type="subunit">
    <text evidence="8">Homodimer.</text>
</comment>